<feature type="transmembrane region" description="Helical" evidence="1">
    <location>
        <begin position="39"/>
        <end position="63"/>
    </location>
</feature>
<keyword evidence="1" id="KW-0472">Membrane</keyword>
<keyword evidence="1" id="KW-0812">Transmembrane</keyword>
<evidence type="ECO:0008006" key="3">
    <source>
        <dbReference type="Google" id="ProtNLM"/>
    </source>
</evidence>
<evidence type="ECO:0000313" key="2">
    <source>
        <dbReference type="EMBL" id="ADE75701.1"/>
    </source>
</evidence>
<feature type="transmembrane region" description="Helical" evidence="1">
    <location>
        <begin position="182"/>
        <end position="205"/>
    </location>
</feature>
<name>D5A832_PICSI</name>
<sequence>MNLRGAIVGDALRQAFMPKDEYESLREEEKVWGRLQRPLVMMFVTVIWLGIVVSALLALIVVFPGKGERPFCQKRRIQALPTSAYLLTEEEAVQYFWFGLFLPTAILIGISIFYLLAGIAVAYSAPQRHGCLKIVENNYCTSKRGGVRCLAILNIAFAISFAFCALLLGPTILTLESDCSTILFWCYEVLCWGLVVLFGGTAFFLRRKAAVILDEGEHYGSFSVGLEMLEAPPQLPQAELERRINAGFNSWMGSSLLSSDEEDGPRTTGLDDVWEDDDVYSMPTVINATSSSNLRNA</sequence>
<dbReference type="EMBL" id="BT122312">
    <property type="protein sequence ID" value="ADE75701.1"/>
    <property type="molecule type" value="mRNA"/>
</dbReference>
<evidence type="ECO:0000256" key="1">
    <source>
        <dbReference type="SAM" id="Phobius"/>
    </source>
</evidence>
<feature type="transmembrane region" description="Helical" evidence="1">
    <location>
        <begin position="146"/>
        <end position="170"/>
    </location>
</feature>
<protein>
    <recommendedName>
        <fullName evidence="3">Transmembrane protein</fullName>
    </recommendedName>
</protein>
<accession>D5A832</accession>
<dbReference type="PANTHER" id="PTHR36060:SF1">
    <property type="entry name" value="OS02G0272400 PROTEIN"/>
    <property type="match status" value="1"/>
</dbReference>
<proteinExistence type="evidence at transcript level"/>
<dbReference type="OMA" id="FMPRRAY"/>
<dbReference type="AlphaFoldDB" id="D5A832"/>
<reference evidence="2" key="1">
    <citation type="submission" date="2016-12" db="EMBL/GenBank/DDBJ databases">
        <authorList>
            <person name="Song W.-J."/>
            <person name="Kurnit D.M."/>
        </authorList>
    </citation>
    <scope>NUCLEOTIDE SEQUENCE</scope>
    <source>
        <tissue evidence="2">Buds collected with no treatment. Collection October 2007</tissue>
    </source>
</reference>
<feature type="transmembrane region" description="Helical" evidence="1">
    <location>
        <begin position="95"/>
        <end position="125"/>
    </location>
</feature>
<organism evidence="2">
    <name type="scientific">Picea sitchensis</name>
    <name type="common">Sitka spruce</name>
    <name type="synonym">Pinus sitchensis</name>
    <dbReference type="NCBI Taxonomy" id="3332"/>
    <lineage>
        <taxon>Eukaryota</taxon>
        <taxon>Viridiplantae</taxon>
        <taxon>Streptophyta</taxon>
        <taxon>Embryophyta</taxon>
        <taxon>Tracheophyta</taxon>
        <taxon>Spermatophyta</taxon>
        <taxon>Pinopsida</taxon>
        <taxon>Pinidae</taxon>
        <taxon>Conifers I</taxon>
        <taxon>Pinales</taxon>
        <taxon>Pinaceae</taxon>
        <taxon>Picea</taxon>
    </lineage>
</organism>
<keyword evidence="1" id="KW-1133">Transmembrane helix</keyword>
<dbReference type="PANTHER" id="PTHR36060">
    <property type="entry name" value="OS02G0272400 PROTEIN"/>
    <property type="match status" value="1"/>
</dbReference>